<dbReference type="Proteomes" id="UP001162992">
    <property type="component" value="Chromosome 1"/>
</dbReference>
<dbReference type="EMBL" id="CM055092">
    <property type="protein sequence ID" value="KAJ7568035.1"/>
    <property type="molecule type" value="Genomic_DNA"/>
</dbReference>
<organism evidence="1 2">
    <name type="scientific">Diphasiastrum complanatum</name>
    <name type="common">Issler's clubmoss</name>
    <name type="synonym">Lycopodium complanatum</name>
    <dbReference type="NCBI Taxonomy" id="34168"/>
    <lineage>
        <taxon>Eukaryota</taxon>
        <taxon>Viridiplantae</taxon>
        <taxon>Streptophyta</taxon>
        <taxon>Embryophyta</taxon>
        <taxon>Tracheophyta</taxon>
        <taxon>Lycopodiopsida</taxon>
        <taxon>Lycopodiales</taxon>
        <taxon>Lycopodiaceae</taxon>
        <taxon>Lycopodioideae</taxon>
        <taxon>Diphasiastrum</taxon>
    </lineage>
</organism>
<protein>
    <submittedName>
        <fullName evidence="1">Uncharacterized protein</fullName>
    </submittedName>
</protein>
<gene>
    <name evidence="1" type="ORF">O6H91_01G015900</name>
</gene>
<evidence type="ECO:0000313" key="1">
    <source>
        <dbReference type="EMBL" id="KAJ7568035.1"/>
    </source>
</evidence>
<name>A0ACC2ENH6_DIPCM</name>
<accession>A0ACC2ENH6</accession>
<proteinExistence type="predicted"/>
<reference evidence="2" key="1">
    <citation type="journal article" date="2024" name="Proc. Natl. Acad. Sci. U.S.A.">
        <title>Extraordinary preservation of gene collinearity over three hundred million years revealed in homosporous lycophytes.</title>
        <authorList>
            <person name="Li C."/>
            <person name="Wickell D."/>
            <person name="Kuo L.Y."/>
            <person name="Chen X."/>
            <person name="Nie B."/>
            <person name="Liao X."/>
            <person name="Peng D."/>
            <person name="Ji J."/>
            <person name="Jenkins J."/>
            <person name="Williams M."/>
            <person name="Shu S."/>
            <person name="Plott C."/>
            <person name="Barry K."/>
            <person name="Rajasekar S."/>
            <person name="Grimwood J."/>
            <person name="Han X."/>
            <person name="Sun S."/>
            <person name="Hou Z."/>
            <person name="He W."/>
            <person name="Dai G."/>
            <person name="Sun C."/>
            <person name="Schmutz J."/>
            <person name="Leebens-Mack J.H."/>
            <person name="Li F.W."/>
            <person name="Wang L."/>
        </authorList>
    </citation>
    <scope>NUCLEOTIDE SEQUENCE [LARGE SCALE GENOMIC DNA]</scope>
    <source>
        <strain evidence="2">cv. PW_Plant_1</strain>
    </source>
</reference>
<sequence length="389" mass="44336">MRSLQVRIFGKWGSSEIRPWEIKAEKLHRGSLSKKELSKNLSMEDDSSIDGYSNRFSDRYSTSSSFSDTWMALGEKEHNSQIISSHAGLSLSLSLSLSPPPVRHICMYSKMFFSALLAEHILYDEQNLPGLVKQATKAVADFEKRARRLLRFQHASHFQKLLFRVKHKFARSRMAAMKEGKNLISYASINANEILNVLQKCEKTKLSIEENKYKKQLQAMRVRFLRSRWLIEVIAFYINSIDSKSVPATPHLAGILSCSFESEEGKYSVSFSLTDSLKIEIDLTCPICLETVFEPVSLGCGHVFCFSCACDAASILPLEGLESACKKSKCPSCRKKGVYVGALHLKGLNILIKNRCKDQWEERRKRERTHRLQQAKEYWNGQLAMIMST</sequence>
<keyword evidence="2" id="KW-1185">Reference proteome</keyword>
<evidence type="ECO:0000313" key="2">
    <source>
        <dbReference type="Proteomes" id="UP001162992"/>
    </source>
</evidence>
<comment type="caution">
    <text evidence="1">The sequence shown here is derived from an EMBL/GenBank/DDBJ whole genome shotgun (WGS) entry which is preliminary data.</text>
</comment>